<dbReference type="NCBIfam" id="TIGR01711">
    <property type="entry name" value="gspJ"/>
    <property type="match status" value="1"/>
</dbReference>
<comment type="subcellular location">
    <subcellularLocation>
        <location evidence="1">Cell inner membrane</location>
        <topology evidence="1">Single-pass membrane protein</topology>
    </subcellularLocation>
</comment>
<dbReference type="InterPro" id="IPR051621">
    <property type="entry name" value="T2SS_protein_J"/>
</dbReference>
<keyword evidence="4" id="KW-1003">Cell membrane</keyword>
<gene>
    <name evidence="11" type="primary">gspJ</name>
    <name evidence="11" type="ORF">MACH26_01140</name>
</gene>
<keyword evidence="5" id="KW-0488">Methylation</keyword>
<evidence type="ECO:0000256" key="3">
    <source>
        <dbReference type="ARBA" id="ARBA00021539"/>
    </source>
</evidence>
<comment type="similarity">
    <text evidence="2">Belongs to the GSP J family.</text>
</comment>
<evidence type="ECO:0000256" key="10">
    <source>
        <dbReference type="SAM" id="Phobius"/>
    </source>
</evidence>
<dbReference type="InterPro" id="IPR012902">
    <property type="entry name" value="N_methyl_site"/>
</dbReference>
<dbReference type="InterPro" id="IPR010055">
    <property type="entry name" value="T2SS_protein-GspJ"/>
</dbReference>
<dbReference type="RefSeq" id="WP_338290381.1">
    <property type="nucleotide sequence ID" value="NZ_AP027272.1"/>
</dbReference>
<dbReference type="GO" id="GO:0015627">
    <property type="term" value="C:type II protein secretion system complex"/>
    <property type="evidence" value="ECO:0007669"/>
    <property type="project" value="InterPro"/>
</dbReference>
<evidence type="ECO:0000256" key="4">
    <source>
        <dbReference type="ARBA" id="ARBA00022475"/>
    </source>
</evidence>
<dbReference type="AlphaFoldDB" id="A0AA48KNP1"/>
<evidence type="ECO:0000256" key="5">
    <source>
        <dbReference type="ARBA" id="ARBA00022481"/>
    </source>
</evidence>
<proteinExistence type="inferred from homology"/>
<reference evidence="11" key="1">
    <citation type="submission" date="2023-01" db="EMBL/GenBank/DDBJ databases">
        <title>Complete genome sequence of Planctobacterium marinum strain Dej080120_11.</title>
        <authorList>
            <person name="Ueki S."/>
            <person name="Maruyama F."/>
        </authorList>
    </citation>
    <scope>NUCLEOTIDE SEQUENCE</scope>
    <source>
        <strain evidence="11">Dej080120_11</strain>
    </source>
</reference>
<dbReference type="PANTHER" id="PTHR39583">
    <property type="entry name" value="TYPE II SECRETION SYSTEM PROTEIN J-RELATED"/>
    <property type="match status" value="1"/>
</dbReference>
<evidence type="ECO:0000256" key="1">
    <source>
        <dbReference type="ARBA" id="ARBA00004377"/>
    </source>
</evidence>
<evidence type="ECO:0000313" key="12">
    <source>
        <dbReference type="Proteomes" id="UP001333710"/>
    </source>
</evidence>
<dbReference type="NCBIfam" id="TIGR02532">
    <property type="entry name" value="IV_pilin_GFxxxE"/>
    <property type="match status" value="1"/>
</dbReference>
<dbReference type="KEGG" id="pmaw:MACH26_01140"/>
<accession>A0AA48KNP1</accession>
<feature type="transmembrane region" description="Helical" evidence="10">
    <location>
        <begin position="7"/>
        <end position="30"/>
    </location>
</feature>
<dbReference type="PANTHER" id="PTHR39583:SF2">
    <property type="entry name" value="TYPE II SECRETION SYSTEM PROTEIN J"/>
    <property type="match status" value="1"/>
</dbReference>
<dbReference type="Proteomes" id="UP001333710">
    <property type="component" value="Chromosome"/>
</dbReference>
<keyword evidence="7 10" id="KW-0812">Transmembrane</keyword>
<dbReference type="PROSITE" id="PS00409">
    <property type="entry name" value="PROKAR_NTER_METHYL"/>
    <property type="match status" value="1"/>
</dbReference>
<organism evidence="11 12">
    <name type="scientific">Planctobacterium marinum</name>
    <dbReference type="NCBI Taxonomy" id="1631968"/>
    <lineage>
        <taxon>Bacteria</taxon>
        <taxon>Pseudomonadati</taxon>
        <taxon>Pseudomonadota</taxon>
        <taxon>Gammaproteobacteria</taxon>
        <taxon>Alteromonadales</taxon>
        <taxon>Alteromonadaceae</taxon>
        <taxon>Planctobacterium</taxon>
    </lineage>
</organism>
<dbReference type="SUPFAM" id="SSF54523">
    <property type="entry name" value="Pili subunits"/>
    <property type="match status" value="1"/>
</dbReference>
<dbReference type="GO" id="GO:0015628">
    <property type="term" value="P:protein secretion by the type II secretion system"/>
    <property type="evidence" value="ECO:0007669"/>
    <property type="project" value="InterPro"/>
</dbReference>
<evidence type="ECO:0000256" key="7">
    <source>
        <dbReference type="ARBA" id="ARBA00022692"/>
    </source>
</evidence>
<keyword evidence="6" id="KW-0997">Cell inner membrane</keyword>
<evidence type="ECO:0000256" key="2">
    <source>
        <dbReference type="ARBA" id="ARBA00011084"/>
    </source>
</evidence>
<dbReference type="EMBL" id="AP027272">
    <property type="protein sequence ID" value="BDX04593.1"/>
    <property type="molecule type" value="Genomic_DNA"/>
</dbReference>
<sequence length="210" mass="23290">MTTHKGFTLLEILVALAVFTLIGLASHSVLNTVLDTDEVSTERFSKLQDLQRAMSIIERDLQQAVERAARVQQGQSNNVVISGGLNAFESDADGLAFVRAGWANPQLILPRSTLQGVGYRLQSGELQRLYGNYVDNVIGTEPKIRVLLTDIEDLQFQFRVSRNKSNSNDDNIWQDTYTGNQLPFAIAIEIASTEFGLIRREFALATTQGT</sequence>
<evidence type="ECO:0000256" key="6">
    <source>
        <dbReference type="ARBA" id="ARBA00022519"/>
    </source>
</evidence>
<evidence type="ECO:0000256" key="9">
    <source>
        <dbReference type="ARBA" id="ARBA00023136"/>
    </source>
</evidence>
<evidence type="ECO:0000256" key="8">
    <source>
        <dbReference type="ARBA" id="ARBA00022989"/>
    </source>
</evidence>
<keyword evidence="12" id="KW-1185">Reference proteome</keyword>
<dbReference type="Pfam" id="PF11612">
    <property type="entry name" value="T2SSJ"/>
    <property type="match status" value="1"/>
</dbReference>
<dbReference type="Gene3D" id="3.10.610.10">
    <property type="entry name" value="GSPII I/J protein-like"/>
    <property type="match status" value="1"/>
</dbReference>
<dbReference type="Pfam" id="PF07963">
    <property type="entry name" value="N_methyl"/>
    <property type="match status" value="1"/>
</dbReference>
<evidence type="ECO:0000313" key="11">
    <source>
        <dbReference type="EMBL" id="BDX04593.1"/>
    </source>
</evidence>
<dbReference type="InterPro" id="IPR045584">
    <property type="entry name" value="Pilin-like"/>
</dbReference>
<keyword evidence="8 10" id="KW-1133">Transmembrane helix</keyword>
<dbReference type="GO" id="GO:0005886">
    <property type="term" value="C:plasma membrane"/>
    <property type="evidence" value="ECO:0007669"/>
    <property type="project" value="UniProtKB-SubCell"/>
</dbReference>
<protein>
    <recommendedName>
        <fullName evidence="3">Type II secretion system protein J</fullName>
    </recommendedName>
</protein>
<name>A0AA48KNP1_9ALTE</name>
<keyword evidence="9 10" id="KW-0472">Membrane</keyword>